<dbReference type="EMBL" id="CM007363">
    <property type="protein sequence ID" value="OIW15563.1"/>
    <property type="molecule type" value="Genomic_DNA"/>
</dbReference>
<feature type="domain" description="BZIP" evidence="7">
    <location>
        <begin position="57"/>
        <end position="103"/>
    </location>
</feature>
<evidence type="ECO:0000256" key="4">
    <source>
        <dbReference type="ARBA" id="ARBA00023163"/>
    </source>
</evidence>
<comment type="subcellular location">
    <subcellularLocation>
        <location evidence="1">Nucleus</location>
    </subcellularLocation>
</comment>
<dbReference type="GO" id="GO:0045893">
    <property type="term" value="P:positive regulation of DNA-templated transcription"/>
    <property type="evidence" value="ECO:0007669"/>
    <property type="project" value="TreeGrafter"/>
</dbReference>
<protein>
    <recommendedName>
        <fullName evidence="7">BZIP domain-containing protein</fullName>
    </recommendedName>
</protein>
<dbReference type="GO" id="GO:0005634">
    <property type="term" value="C:nucleus"/>
    <property type="evidence" value="ECO:0007669"/>
    <property type="project" value="UniProtKB-SubCell"/>
</dbReference>
<dbReference type="CDD" id="cd14702">
    <property type="entry name" value="bZIP_plant_GBF1"/>
    <property type="match status" value="1"/>
</dbReference>
<dbReference type="InterPro" id="IPR045314">
    <property type="entry name" value="bZIP_plant_GBF1"/>
</dbReference>
<dbReference type="OMA" id="VINQCHV"/>
<feature type="compositionally biased region" description="Polar residues" evidence="6">
    <location>
        <begin position="41"/>
        <end position="56"/>
    </location>
</feature>
<dbReference type="STRING" id="3871.A0A1J7IS28"/>
<evidence type="ECO:0000256" key="2">
    <source>
        <dbReference type="ARBA" id="ARBA00023015"/>
    </source>
</evidence>
<keyword evidence="9" id="KW-1185">Reference proteome</keyword>
<dbReference type="AlphaFoldDB" id="A0A1J7IS28"/>
<dbReference type="InterPro" id="IPR004827">
    <property type="entry name" value="bZIP"/>
</dbReference>
<dbReference type="SMART" id="SM00338">
    <property type="entry name" value="BRLZ"/>
    <property type="match status" value="1"/>
</dbReference>
<dbReference type="Proteomes" id="UP000188354">
    <property type="component" value="Chromosome LG03"/>
</dbReference>
<dbReference type="PROSITE" id="PS50217">
    <property type="entry name" value="BZIP"/>
    <property type="match status" value="1"/>
</dbReference>
<evidence type="ECO:0000259" key="7">
    <source>
        <dbReference type="PROSITE" id="PS50217"/>
    </source>
</evidence>
<proteinExistence type="predicted"/>
<dbReference type="PROSITE" id="PS00036">
    <property type="entry name" value="BZIP_BASIC"/>
    <property type="match status" value="1"/>
</dbReference>
<dbReference type="PANTHER" id="PTHR45764">
    <property type="entry name" value="BZIP TRANSCRIPTION FACTOR 44"/>
    <property type="match status" value="1"/>
</dbReference>
<sequence>MFFDTKEAVRFSCPPVLETILTPGEIEELFSLINEPGDLESPSSGSQGSNRAVYSTQERKIRRMQSNRESARRSRWRKKQHVDNMGNQMNRLRAENRELKNRLGLTMHHNLLLSIENESLRSESLALMTKLSDLIGILDTMLL</sequence>
<dbReference type="PANTHER" id="PTHR45764:SF52">
    <property type="entry name" value="BASIC LEUCINE ZIPPER 4"/>
    <property type="match status" value="1"/>
</dbReference>
<organism evidence="8 9">
    <name type="scientific">Lupinus angustifolius</name>
    <name type="common">Narrow-leaved blue lupine</name>
    <dbReference type="NCBI Taxonomy" id="3871"/>
    <lineage>
        <taxon>Eukaryota</taxon>
        <taxon>Viridiplantae</taxon>
        <taxon>Streptophyta</taxon>
        <taxon>Embryophyta</taxon>
        <taxon>Tracheophyta</taxon>
        <taxon>Spermatophyta</taxon>
        <taxon>Magnoliopsida</taxon>
        <taxon>eudicotyledons</taxon>
        <taxon>Gunneridae</taxon>
        <taxon>Pentapetalae</taxon>
        <taxon>rosids</taxon>
        <taxon>fabids</taxon>
        <taxon>Fabales</taxon>
        <taxon>Fabaceae</taxon>
        <taxon>Papilionoideae</taxon>
        <taxon>50 kb inversion clade</taxon>
        <taxon>genistoids sensu lato</taxon>
        <taxon>core genistoids</taxon>
        <taxon>Genisteae</taxon>
        <taxon>Lupinus</taxon>
    </lineage>
</organism>
<dbReference type="GO" id="GO:0000976">
    <property type="term" value="F:transcription cis-regulatory region binding"/>
    <property type="evidence" value="ECO:0007669"/>
    <property type="project" value="TreeGrafter"/>
</dbReference>
<dbReference type="GO" id="GO:0003700">
    <property type="term" value="F:DNA-binding transcription factor activity"/>
    <property type="evidence" value="ECO:0007669"/>
    <property type="project" value="InterPro"/>
</dbReference>
<dbReference type="InterPro" id="IPR046347">
    <property type="entry name" value="bZIP_sf"/>
</dbReference>
<dbReference type="Pfam" id="PF00170">
    <property type="entry name" value="bZIP_1"/>
    <property type="match status" value="1"/>
</dbReference>
<dbReference type="SUPFAM" id="SSF57959">
    <property type="entry name" value="Leucine zipper domain"/>
    <property type="match status" value="1"/>
</dbReference>
<dbReference type="FunFam" id="1.20.5.170:FF:000020">
    <property type="entry name" value="BZIP transcription factor"/>
    <property type="match status" value="1"/>
</dbReference>
<dbReference type="GO" id="GO:0046982">
    <property type="term" value="F:protein heterodimerization activity"/>
    <property type="evidence" value="ECO:0007669"/>
    <property type="project" value="UniProtKB-ARBA"/>
</dbReference>
<evidence type="ECO:0000256" key="3">
    <source>
        <dbReference type="ARBA" id="ARBA00023125"/>
    </source>
</evidence>
<keyword evidence="4" id="KW-0804">Transcription</keyword>
<keyword evidence="5" id="KW-0539">Nucleus</keyword>
<dbReference type="Gene3D" id="1.20.5.170">
    <property type="match status" value="1"/>
</dbReference>
<feature type="region of interest" description="Disordered" evidence="6">
    <location>
        <begin position="35"/>
        <end position="85"/>
    </location>
</feature>
<evidence type="ECO:0000256" key="5">
    <source>
        <dbReference type="ARBA" id="ARBA00023242"/>
    </source>
</evidence>
<reference evidence="8 9" key="1">
    <citation type="journal article" date="2017" name="Plant Biotechnol. J.">
        <title>A comprehensive draft genome sequence for lupin (Lupinus angustifolius), an emerging health food: insights into plant-microbe interactions and legume evolution.</title>
        <authorList>
            <person name="Hane J.K."/>
            <person name="Ming Y."/>
            <person name="Kamphuis L.G."/>
            <person name="Nelson M.N."/>
            <person name="Garg G."/>
            <person name="Atkins C.A."/>
            <person name="Bayer P.E."/>
            <person name="Bravo A."/>
            <person name="Bringans S."/>
            <person name="Cannon S."/>
            <person name="Edwards D."/>
            <person name="Foley R."/>
            <person name="Gao L.L."/>
            <person name="Harrison M.J."/>
            <person name="Huang W."/>
            <person name="Hurgobin B."/>
            <person name="Li S."/>
            <person name="Liu C.W."/>
            <person name="McGrath A."/>
            <person name="Morahan G."/>
            <person name="Murray J."/>
            <person name="Weller J."/>
            <person name="Jian J."/>
            <person name="Singh K.B."/>
        </authorList>
    </citation>
    <scope>NUCLEOTIDE SEQUENCE [LARGE SCALE GENOMIC DNA]</scope>
    <source>
        <strain evidence="9">cv. Tanjil</strain>
        <tissue evidence="8">Whole plant</tissue>
    </source>
</reference>
<evidence type="ECO:0000313" key="8">
    <source>
        <dbReference type="EMBL" id="OIW15563.1"/>
    </source>
</evidence>
<keyword evidence="3" id="KW-0238">DNA-binding</keyword>
<gene>
    <name evidence="8" type="ORF">TanjilG_01086</name>
</gene>
<keyword evidence="2" id="KW-0805">Transcription regulation</keyword>
<accession>A0A1J7IS28</accession>
<evidence type="ECO:0000256" key="1">
    <source>
        <dbReference type="ARBA" id="ARBA00004123"/>
    </source>
</evidence>
<dbReference type="Gramene" id="OIW15563">
    <property type="protein sequence ID" value="OIW15563"/>
    <property type="gene ID" value="TanjilG_01086"/>
</dbReference>
<evidence type="ECO:0000256" key="6">
    <source>
        <dbReference type="SAM" id="MobiDB-lite"/>
    </source>
</evidence>
<evidence type="ECO:0000313" key="9">
    <source>
        <dbReference type="Proteomes" id="UP000188354"/>
    </source>
</evidence>
<name>A0A1J7IS28_LUPAN</name>